<evidence type="ECO:0000256" key="4">
    <source>
        <dbReference type="ARBA" id="ARBA00022475"/>
    </source>
</evidence>
<evidence type="ECO:0000256" key="10">
    <source>
        <dbReference type="SAM" id="Phobius"/>
    </source>
</evidence>
<comment type="pathway">
    <text evidence="2">Quinol/quinone metabolism; menaquinone biosynthesis.</text>
</comment>
<evidence type="ECO:0000256" key="2">
    <source>
        <dbReference type="ARBA" id="ARBA00004863"/>
    </source>
</evidence>
<dbReference type="AlphaFoldDB" id="A0A1Y5HTA5"/>
<dbReference type="UniPathway" id="UPA00079"/>
<sequence>MSSKLASTLVLVWHTARGKTLAVTLAVILLSQSLAWHDMTRLHNQSLDYFLSAIILTCCLLLQISVNLANDYFDGLSGIDNLQRLGPQRAIQAGLVKPTTMRNTIFITVTLACLCGLYLIFKGGLSFFFLGLLSLFGVYAYSGGKKPLASLGLGELAVFLYFGYLGVMASYVLQTGSFNNQLLLPATQIGLLISAIMLVNNIRDIESD</sequence>
<evidence type="ECO:0000256" key="7">
    <source>
        <dbReference type="ARBA" id="ARBA00022989"/>
    </source>
</evidence>
<evidence type="ECO:0000256" key="3">
    <source>
        <dbReference type="ARBA" id="ARBA00022428"/>
    </source>
</evidence>
<dbReference type="InterPro" id="IPR044878">
    <property type="entry name" value="UbiA_sf"/>
</dbReference>
<evidence type="ECO:0000256" key="5">
    <source>
        <dbReference type="ARBA" id="ARBA00022679"/>
    </source>
</evidence>
<dbReference type="GO" id="GO:0009234">
    <property type="term" value="P:menaquinone biosynthetic process"/>
    <property type="evidence" value="ECO:0007669"/>
    <property type="project" value="UniProtKB-UniRule"/>
</dbReference>
<keyword evidence="8 10" id="KW-0472">Membrane</keyword>
<dbReference type="PANTHER" id="PTHR13929:SF0">
    <property type="entry name" value="UBIA PRENYLTRANSFERASE DOMAIN-CONTAINING PROTEIN 1"/>
    <property type="match status" value="1"/>
</dbReference>
<comment type="subcellular location">
    <subcellularLocation>
        <location evidence="1">Membrane</location>
        <topology evidence="1">Multi-pass membrane protein</topology>
    </subcellularLocation>
</comment>
<evidence type="ECO:0000256" key="1">
    <source>
        <dbReference type="ARBA" id="ARBA00004141"/>
    </source>
</evidence>
<dbReference type="EMBL" id="MABE01000311">
    <property type="protein sequence ID" value="OUS40558.1"/>
    <property type="molecule type" value="Genomic_DNA"/>
</dbReference>
<feature type="non-terminal residue" evidence="11">
    <location>
        <position position="208"/>
    </location>
</feature>
<name>A0A1Y5HTA5_OLEAN</name>
<dbReference type="PANTHER" id="PTHR13929">
    <property type="entry name" value="1,4-DIHYDROXY-2-NAPHTHOATE OCTAPRENYLTRANSFERASE"/>
    <property type="match status" value="1"/>
</dbReference>
<feature type="transmembrane region" description="Helical" evidence="10">
    <location>
        <begin position="127"/>
        <end position="144"/>
    </location>
</feature>
<feature type="transmembrane region" description="Helical" evidence="10">
    <location>
        <begin position="182"/>
        <end position="202"/>
    </location>
</feature>
<evidence type="ECO:0000313" key="12">
    <source>
        <dbReference type="Proteomes" id="UP000227088"/>
    </source>
</evidence>
<comment type="caution">
    <text evidence="11">The sequence shown here is derived from an EMBL/GenBank/DDBJ whole genome shotgun (WGS) entry which is preliminary data.</text>
</comment>
<dbReference type="Gene3D" id="1.10.357.140">
    <property type="entry name" value="UbiA prenyltransferase"/>
    <property type="match status" value="1"/>
</dbReference>
<gene>
    <name evidence="11" type="ORF">A9R00_05350</name>
</gene>
<keyword evidence="7 10" id="KW-1133">Transmembrane helix</keyword>
<evidence type="ECO:0000256" key="6">
    <source>
        <dbReference type="ARBA" id="ARBA00022692"/>
    </source>
</evidence>
<dbReference type="NCBIfam" id="TIGR00751">
    <property type="entry name" value="menA"/>
    <property type="match status" value="1"/>
</dbReference>
<proteinExistence type="predicted"/>
<dbReference type="GO" id="GO:0042371">
    <property type="term" value="P:vitamin K biosynthetic process"/>
    <property type="evidence" value="ECO:0007669"/>
    <property type="project" value="TreeGrafter"/>
</dbReference>
<evidence type="ECO:0000256" key="8">
    <source>
        <dbReference type="ARBA" id="ARBA00023136"/>
    </source>
</evidence>
<keyword evidence="4" id="KW-1003">Cell membrane</keyword>
<feature type="transmembrane region" description="Helical" evidence="10">
    <location>
        <begin position="156"/>
        <end position="176"/>
    </location>
</feature>
<protein>
    <recommendedName>
        <fullName evidence="9">1,4-dihydroxy-2-naphthoate octaprenyltransferase</fullName>
        <ecNumber evidence="9">2.5.1.74</ecNumber>
    </recommendedName>
</protein>
<dbReference type="InterPro" id="IPR026046">
    <property type="entry name" value="UBIAD1"/>
</dbReference>
<evidence type="ECO:0000256" key="9">
    <source>
        <dbReference type="NCBIfam" id="TIGR00751"/>
    </source>
</evidence>
<organism evidence="11 12">
    <name type="scientific">Oleispira antarctica</name>
    <dbReference type="NCBI Taxonomy" id="188908"/>
    <lineage>
        <taxon>Bacteria</taxon>
        <taxon>Pseudomonadati</taxon>
        <taxon>Pseudomonadota</taxon>
        <taxon>Gammaproteobacteria</taxon>
        <taxon>Oceanospirillales</taxon>
        <taxon>Oceanospirillaceae</taxon>
        <taxon>Oleispira</taxon>
    </lineage>
</organism>
<keyword evidence="5 11" id="KW-0808">Transferase</keyword>
<dbReference type="CDD" id="cd13962">
    <property type="entry name" value="PT_UbiA_UBIAD1"/>
    <property type="match status" value="1"/>
</dbReference>
<dbReference type="Pfam" id="PF01040">
    <property type="entry name" value="UbiA"/>
    <property type="match status" value="1"/>
</dbReference>
<reference evidence="12" key="1">
    <citation type="journal article" date="2017" name="Proc. Natl. Acad. Sci. U.S.A.">
        <title>Simulation of Deepwater Horizon oil plume reveals substrate specialization within a complex community of hydrocarbon degraders.</title>
        <authorList>
            <person name="Hu P."/>
            <person name="Dubinsky E.A."/>
            <person name="Probst A.J."/>
            <person name="Wang J."/>
            <person name="Sieber C.M.K."/>
            <person name="Tom L.M."/>
            <person name="Gardinali P."/>
            <person name="Banfield J.F."/>
            <person name="Atlas R.M."/>
            <person name="Andersen G.L."/>
        </authorList>
    </citation>
    <scope>NUCLEOTIDE SEQUENCE [LARGE SCALE GENOMIC DNA]</scope>
</reference>
<accession>A0A1Y5HTA5</accession>
<keyword evidence="6 10" id="KW-0812">Transmembrane</keyword>
<dbReference type="GO" id="GO:0005886">
    <property type="term" value="C:plasma membrane"/>
    <property type="evidence" value="ECO:0007669"/>
    <property type="project" value="TreeGrafter"/>
</dbReference>
<feature type="transmembrane region" description="Helical" evidence="10">
    <location>
        <begin position="49"/>
        <end position="69"/>
    </location>
</feature>
<evidence type="ECO:0000313" key="11">
    <source>
        <dbReference type="EMBL" id="OUS40558.1"/>
    </source>
</evidence>
<dbReference type="InterPro" id="IPR000537">
    <property type="entry name" value="UbiA_prenyltransferase"/>
</dbReference>
<dbReference type="Proteomes" id="UP000227088">
    <property type="component" value="Unassembled WGS sequence"/>
</dbReference>
<keyword evidence="3" id="KW-0474">Menaquinone biosynthesis</keyword>
<dbReference type="EC" id="2.5.1.74" evidence="9"/>
<dbReference type="GO" id="GO:0046428">
    <property type="term" value="F:1,4-dihydroxy-2-naphthoate polyprenyltransferase activity"/>
    <property type="evidence" value="ECO:0007669"/>
    <property type="project" value="UniProtKB-UniRule"/>
</dbReference>